<evidence type="ECO:0000256" key="10">
    <source>
        <dbReference type="ARBA" id="ARBA00032441"/>
    </source>
</evidence>
<dbReference type="PANTHER" id="PTHR33540:SF2">
    <property type="entry name" value="TRNA THREONYLCARBAMOYLADENOSINE BIOSYNTHESIS PROTEIN TSAE"/>
    <property type="match status" value="1"/>
</dbReference>
<evidence type="ECO:0000256" key="4">
    <source>
        <dbReference type="ARBA" id="ARBA00022490"/>
    </source>
</evidence>
<evidence type="ECO:0000256" key="2">
    <source>
        <dbReference type="ARBA" id="ARBA00007599"/>
    </source>
</evidence>
<comment type="similarity">
    <text evidence="2">Belongs to the TsaE family.</text>
</comment>
<gene>
    <name evidence="11" type="ORF">A2840_00675</name>
</gene>
<evidence type="ECO:0000256" key="3">
    <source>
        <dbReference type="ARBA" id="ARBA00019010"/>
    </source>
</evidence>
<dbReference type="NCBIfam" id="TIGR00150">
    <property type="entry name" value="T6A_YjeE"/>
    <property type="match status" value="1"/>
</dbReference>
<dbReference type="GO" id="GO:0016740">
    <property type="term" value="F:transferase activity"/>
    <property type="evidence" value="ECO:0007669"/>
    <property type="project" value="UniProtKB-KW"/>
</dbReference>
<dbReference type="EMBL" id="MHIG01000029">
    <property type="protein sequence ID" value="OGY46651.1"/>
    <property type="molecule type" value="Genomic_DNA"/>
</dbReference>
<comment type="caution">
    <text evidence="11">The sequence shown here is derived from an EMBL/GenBank/DDBJ whole genome shotgun (WGS) entry which is preliminary data.</text>
</comment>
<dbReference type="GO" id="GO:0046872">
    <property type="term" value="F:metal ion binding"/>
    <property type="evidence" value="ECO:0007669"/>
    <property type="project" value="UniProtKB-KW"/>
</dbReference>
<keyword evidence="7" id="KW-0547">Nucleotide-binding</keyword>
<evidence type="ECO:0000256" key="1">
    <source>
        <dbReference type="ARBA" id="ARBA00004496"/>
    </source>
</evidence>
<name>A0A1G1Y332_9BACT</name>
<dbReference type="GO" id="GO:0002949">
    <property type="term" value="P:tRNA threonylcarbamoyladenosine modification"/>
    <property type="evidence" value="ECO:0007669"/>
    <property type="project" value="InterPro"/>
</dbReference>
<evidence type="ECO:0000256" key="7">
    <source>
        <dbReference type="ARBA" id="ARBA00022741"/>
    </source>
</evidence>
<keyword evidence="6" id="KW-0479">Metal-binding</keyword>
<comment type="subcellular location">
    <subcellularLocation>
        <location evidence="1">Cytoplasm</location>
    </subcellularLocation>
</comment>
<dbReference type="PANTHER" id="PTHR33540">
    <property type="entry name" value="TRNA THREONYLCARBAMOYLADENOSINE BIOSYNTHESIS PROTEIN TSAE"/>
    <property type="match status" value="1"/>
</dbReference>
<dbReference type="Gene3D" id="3.40.50.300">
    <property type="entry name" value="P-loop containing nucleotide triphosphate hydrolases"/>
    <property type="match status" value="1"/>
</dbReference>
<keyword evidence="9" id="KW-0460">Magnesium</keyword>
<evidence type="ECO:0000256" key="9">
    <source>
        <dbReference type="ARBA" id="ARBA00022842"/>
    </source>
</evidence>
<reference evidence="11 12" key="1">
    <citation type="journal article" date="2016" name="Nat. Commun.">
        <title>Thousands of microbial genomes shed light on interconnected biogeochemical processes in an aquifer system.</title>
        <authorList>
            <person name="Anantharaman K."/>
            <person name="Brown C.T."/>
            <person name="Hug L.A."/>
            <person name="Sharon I."/>
            <person name="Castelle C.J."/>
            <person name="Probst A.J."/>
            <person name="Thomas B.C."/>
            <person name="Singh A."/>
            <person name="Wilkins M.J."/>
            <person name="Karaoz U."/>
            <person name="Brodie E.L."/>
            <person name="Williams K.H."/>
            <person name="Hubbard S.S."/>
            <person name="Banfield J.F."/>
        </authorList>
    </citation>
    <scope>NUCLEOTIDE SEQUENCE [LARGE SCALE GENOMIC DNA]</scope>
</reference>
<dbReference type="Proteomes" id="UP000178385">
    <property type="component" value="Unassembled WGS sequence"/>
</dbReference>
<keyword evidence="5" id="KW-0819">tRNA processing</keyword>
<keyword evidence="4" id="KW-0963">Cytoplasm</keyword>
<evidence type="ECO:0000313" key="11">
    <source>
        <dbReference type="EMBL" id="OGY46651.1"/>
    </source>
</evidence>
<dbReference type="InterPro" id="IPR003442">
    <property type="entry name" value="T6A_TsaE"/>
</dbReference>
<sequence>MKKIVSHSAEELQKIGQRLAKQLRGGDVLALTGPLGAGKTTLTKGIAAGLGIKQIVNSPTFLLMKTYPIPGKNMSLIHVDCYRIGKAAELTDIGLTELLGRADTITVIEWPEKIKKLLPRQKKLITIELQQNDSRIITFL</sequence>
<keyword evidence="11" id="KW-0808">Transferase</keyword>
<organism evidence="11 12">
    <name type="scientific">Candidatus Buchananbacteria bacterium RIFCSPHIGHO2_01_FULL_47_11b</name>
    <dbReference type="NCBI Taxonomy" id="1797537"/>
    <lineage>
        <taxon>Bacteria</taxon>
        <taxon>Candidatus Buchananiibacteriota</taxon>
    </lineage>
</organism>
<dbReference type="GO" id="GO:0005524">
    <property type="term" value="F:ATP binding"/>
    <property type="evidence" value="ECO:0007669"/>
    <property type="project" value="UniProtKB-KW"/>
</dbReference>
<dbReference type="SUPFAM" id="SSF52540">
    <property type="entry name" value="P-loop containing nucleoside triphosphate hydrolases"/>
    <property type="match status" value="1"/>
</dbReference>
<dbReference type="Pfam" id="PF02367">
    <property type="entry name" value="TsaE"/>
    <property type="match status" value="1"/>
</dbReference>
<dbReference type="AlphaFoldDB" id="A0A1G1Y332"/>
<accession>A0A1G1Y332</accession>
<proteinExistence type="inferred from homology"/>
<evidence type="ECO:0000256" key="6">
    <source>
        <dbReference type="ARBA" id="ARBA00022723"/>
    </source>
</evidence>
<evidence type="ECO:0000256" key="5">
    <source>
        <dbReference type="ARBA" id="ARBA00022694"/>
    </source>
</evidence>
<dbReference type="InterPro" id="IPR027417">
    <property type="entry name" value="P-loop_NTPase"/>
</dbReference>
<evidence type="ECO:0000256" key="8">
    <source>
        <dbReference type="ARBA" id="ARBA00022840"/>
    </source>
</evidence>
<keyword evidence="8" id="KW-0067">ATP-binding</keyword>
<evidence type="ECO:0000313" key="12">
    <source>
        <dbReference type="Proteomes" id="UP000178385"/>
    </source>
</evidence>
<dbReference type="GO" id="GO:0005737">
    <property type="term" value="C:cytoplasm"/>
    <property type="evidence" value="ECO:0007669"/>
    <property type="project" value="UniProtKB-SubCell"/>
</dbReference>
<protein>
    <recommendedName>
        <fullName evidence="3">tRNA threonylcarbamoyladenosine biosynthesis protein TsaE</fullName>
    </recommendedName>
    <alternativeName>
        <fullName evidence="10">t(6)A37 threonylcarbamoyladenosine biosynthesis protein TsaE</fullName>
    </alternativeName>
</protein>